<dbReference type="EMBL" id="JBHSBM010000042">
    <property type="protein sequence ID" value="MFC4062294.1"/>
    <property type="molecule type" value="Genomic_DNA"/>
</dbReference>
<keyword evidence="2" id="KW-1185">Reference proteome</keyword>
<name>A0ABV8IDI0_9ACTN</name>
<gene>
    <name evidence="1" type="ORF">ACFOWE_28675</name>
</gene>
<sequence>MGPELHLQMMTSRHDEFIAEATEYRLARAAEAVRKIRSGGERRRALRLFGKTVSA</sequence>
<protein>
    <submittedName>
        <fullName evidence="1">Uncharacterized protein</fullName>
    </submittedName>
</protein>
<dbReference type="Proteomes" id="UP001595850">
    <property type="component" value="Unassembled WGS sequence"/>
</dbReference>
<dbReference type="RefSeq" id="WP_377293281.1">
    <property type="nucleotide sequence ID" value="NZ_JBHSBM010000042.1"/>
</dbReference>
<accession>A0ABV8IDI0</accession>
<organism evidence="1 2">
    <name type="scientific">Planomonospora corallina</name>
    <dbReference type="NCBI Taxonomy" id="1806052"/>
    <lineage>
        <taxon>Bacteria</taxon>
        <taxon>Bacillati</taxon>
        <taxon>Actinomycetota</taxon>
        <taxon>Actinomycetes</taxon>
        <taxon>Streptosporangiales</taxon>
        <taxon>Streptosporangiaceae</taxon>
        <taxon>Planomonospora</taxon>
    </lineage>
</organism>
<proteinExistence type="predicted"/>
<comment type="caution">
    <text evidence="1">The sequence shown here is derived from an EMBL/GenBank/DDBJ whole genome shotgun (WGS) entry which is preliminary data.</text>
</comment>
<evidence type="ECO:0000313" key="2">
    <source>
        <dbReference type="Proteomes" id="UP001595850"/>
    </source>
</evidence>
<evidence type="ECO:0000313" key="1">
    <source>
        <dbReference type="EMBL" id="MFC4062294.1"/>
    </source>
</evidence>
<reference evidence="2" key="1">
    <citation type="journal article" date="2019" name="Int. J. Syst. Evol. Microbiol.">
        <title>The Global Catalogue of Microorganisms (GCM) 10K type strain sequencing project: providing services to taxonomists for standard genome sequencing and annotation.</title>
        <authorList>
            <consortium name="The Broad Institute Genomics Platform"/>
            <consortium name="The Broad Institute Genome Sequencing Center for Infectious Disease"/>
            <person name="Wu L."/>
            <person name="Ma J."/>
        </authorList>
    </citation>
    <scope>NUCLEOTIDE SEQUENCE [LARGE SCALE GENOMIC DNA]</scope>
    <source>
        <strain evidence="2">TBRC 4489</strain>
    </source>
</reference>